<evidence type="ECO:0000256" key="1">
    <source>
        <dbReference type="SAM" id="MobiDB-lite"/>
    </source>
</evidence>
<dbReference type="OrthoDB" id="9920943at2"/>
<proteinExistence type="predicted"/>
<gene>
    <name evidence="2" type="ORF">C8263_14685</name>
</gene>
<accession>A0A2T3W4Z5</accession>
<organism evidence="2 3">
    <name type="scientific">Deinococcus arcticus</name>
    <dbReference type="NCBI Taxonomy" id="2136176"/>
    <lineage>
        <taxon>Bacteria</taxon>
        <taxon>Thermotogati</taxon>
        <taxon>Deinococcota</taxon>
        <taxon>Deinococci</taxon>
        <taxon>Deinococcales</taxon>
        <taxon>Deinococcaceae</taxon>
        <taxon>Deinococcus</taxon>
    </lineage>
</organism>
<name>A0A2T3W4Z5_9DEIO</name>
<reference evidence="2 3" key="1">
    <citation type="submission" date="2018-03" db="EMBL/GenBank/DDBJ databases">
        <title>Draft genome of Deinococcus sp. OD32.</title>
        <authorList>
            <person name="Wang X.-P."/>
            <person name="Du Z.-J."/>
        </authorList>
    </citation>
    <scope>NUCLEOTIDE SEQUENCE [LARGE SCALE GENOMIC DNA]</scope>
    <source>
        <strain evidence="2 3">OD32</strain>
    </source>
</reference>
<evidence type="ECO:0000313" key="2">
    <source>
        <dbReference type="EMBL" id="PTA66961.1"/>
    </source>
</evidence>
<feature type="region of interest" description="Disordered" evidence="1">
    <location>
        <begin position="93"/>
        <end position="113"/>
    </location>
</feature>
<dbReference type="AlphaFoldDB" id="A0A2T3W4Z5"/>
<dbReference type="RefSeq" id="WP_107138898.1">
    <property type="nucleotide sequence ID" value="NZ_PYSV01000016.1"/>
</dbReference>
<dbReference type="EMBL" id="PYSV01000016">
    <property type="protein sequence ID" value="PTA66961.1"/>
    <property type="molecule type" value="Genomic_DNA"/>
</dbReference>
<dbReference type="Proteomes" id="UP000240317">
    <property type="component" value="Unassembled WGS sequence"/>
</dbReference>
<evidence type="ECO:0000313" key="3">
    <source>
        <dbReference type="Proteomes" id="UP000240317"/>
    </source>
</evidence>
<protein>
    <submittedName>
        <fullName evidence="2">Uncharacterized protein</fullName>
    </submittedName>
</protein>
<comment type="caution">
    <text evidence="2">The sequence shown here is derived from an EMBL/GenBank/DDBJ whole genome shotgun (WGS) entry which is preliminary data.</text>
</comment>
<keyword evidence="3" id="KW-1185">Reference proteome</keyword>
<dbReference type="PROSITE" id="PS51257">
    <property type="entry name" value="PROKAR_LIPOPROTEIN"/>
    <property type="match status" value="1"/>
</dbReference>
<sequence>MSPERYALALALACQTIGACLDTAPLPGPERRRLHAALTELQAAWGDHARLQGPLSTLHTALQGLPAEQALAARVSLQTIGQWGGEVLEAAPVRRPVGPGEGSAPYRGIYPEP</sequence>